<dbReference type="AlphaFoldDB" id="G5GK40"/>
<gene>
    <name evidence="6" type="ORF">HMPREF9333_01931</name>
</gene>
<feature type="region of interest" description="Disordered" evidence="4">
    <location>
        <begin position="22"/>
        <end position="59"/>
    </location>
</feature>
<comment type="catalytic activity">
    <reaction evidence="3">
        <text>thiosulfate + hydrogen cyanide = thiocyanate + sulfite + 2 H(+)</text>
        <dbReference type="Rhea" id="RHEA:16881"/>
        <dbReference type="ChEBI" id="CHEBI:15378"/>
        <dbReference type="ChEBI" id="CHEBI:17359"/>
        <dbReference type="ChEBI" id="CHEBI:18022"/>
        <dbReference type="ChEBI" id="CHEBI:18407"/>
        <dbReference type="ChEBI" id="CHEBI:33542"/>
        <dbReference type="EC" id="2.8.1.1"/>
    </reaction>
</comment>
<feature type="domain" description="Rhodanese" evidence="5">
    <location>
        <begin position="80"/>
        <end position="186"/>
    </location>
</feature>
<dbReference type="GO" id="GO:0004792">
    <property type="term" value="F:thiosulfate-cyanide sulfurtransferase activity"/>
    <property type="evidence" value="ECO:0007669"/>
    <property type="project" value="UniProtKB-EC"/>
</dbReference>
<protein>
    <recommendedName>
        <fullName evidence="1">thiosulfate sulfurtransferase</fullName>
        <ecNumber evidence="1">2.8.1.1</ecNumber>
    </recommendedName>
</protein>
<dbReference type="Proteomes" id="UP000003011">
    <property type="component" value="Unassembled WGS sequence"/>
</dbReference>
<sequence length="514" mass="57866">MAAIAAFSGVCMLAGCSQNADNVKGTEGNLQTSSSSNENRSDNSNADRDSEDNKKDSANADGKVKVIRADEIFTGDSGDLDKDIQLVDIRSSDKYIGWKNEQGIGGHIAGAVDFPASWFSYGISDENMDMEFKRRHLDKEKKTVLYDDGEVSEDDYSLFEKAGFGQLYVLAGGIDKFAEKNKEKLERLEGYQRYVSPQWVEDLVNGKTPEGYSGKKYRIVEIYLPSEKDDYTATGHIKGAVALNADDINHIPGPRDVREYESIPIQKQLTFWNLPQDQDIKRILEGAGIDIDTTVILYGSEKATTAANRAAFVMDYAGVKDIRLLNGGKPLWVAQNRELEKESPSVEKVDFGTEVPQNPEIRFDYEKELKLIEDKGAVIASVRSFDEYLSKKSGYTYIDRAGEIKNSRFAYAGSDPYAMEDYRNIDNTMFNYKLIEERWKLWGITGDKLVSFHCGTGWRASETYYIAKALGWKDVGVYVGGWYEWTKKQDAPVMKPGLPEDAPENTPQEYFYKK</sequence>
<dbReference type="SMART" id="SM00450">
    <property type="entry name" value="RHOD"/>
    <property type="match status" value="3"/>
</dbReference>
<evidence type="ECO:0000313" key="6">
    <source>
        <dbReference type="EMBL" id="EHI54918.1"/>
    </source>
</evidence>
<dbReference type="PROSITE" id="PS50206">
    <property type="entry name" value="RHODANESE_3"/>
    <property type="match status" value="3"/>
</dbReference>
<dbReference type="PANTHER" id="PTHR43855:SF1">
    <property type="entry name" value="THIOSULFATE SULFURTRANSFERASE"/>
    <property type="match status" value="1"/>
</dbReference>
<dbReference type="PATRIC" id="fig|679200.3.peg.2041"/>
<dbReference type="InterPro" id="IPR001763">
    <property type="entry name" value="Rhodanese-like_dom"/>
</dbReference>
<feature type="domain" description="Rhodanese" evidence="5">
    <location>
        <begin position="233"/>
        <end position="341"/>
    </location>
</feature>
<dbReference type="eggNOG" id="COG2897">
    <property type="taxonomic scope" value="Bacteria"/>
</dbReference>
<feature type="domain" description="Rhodanese" evidence="5">
    <location>
        <begin position="373"/>
        <end position="494"/>
    </location>
</feature>
<reference evidence="6 7" key="1">
    <citation type="submission" date="2011-08" db="EMBL/GenBank/DDBJ databases">
        <title>The Genome Sequence of Johnsonella ignava ATCC 51276.</title>
        <authorList>
            <consortium name="The Broad Institute Genome Sequencing Platform"/>
            <person name="Earl A."/>
            <person name="Ward D."/>
            <person name="Feldgarden M."/>
            <person name="Gevers D."/>
            <person name="Izard J."/>
            <person name="Blanton J.M."/>
            <person name="Baranova O.V."/>
            <person name="Dewhirst F.E."/>
            <person name="Young S.K."/>
            <person name="Zeng Q."/>
            <person name="Gargeya S."/>
            <person name="Fitzgerald M."/>
            <person name="Haas B."/>
            <person name="Abouelleil A."/>
            <person name="Alvarado L."/>
            <person name="Arachchi H.M."/>
            <person name="Berlin A."/>
            <person name="Brown A."/>
            <person name="Chapman S.B."/>
            <person name="Chen Z."/>
            <person name="Dunbar C."/>
            <person name="Freedman E."/>
            <person name="Gearin G."/>
            <person name="Gellesch M."/>
            <person name="Goldberg J."/>
            <person name="Griggs A."/>
            <person name="Gujja S."/>
            <person name="Heiman D."/>
            <person name="Howarth C."/>
            <person name="Larson L."/>
            <person name="Lui A."/>
            <person name="MacDonald P.J.P."/>
            <person name="Montmayeur A."/>
            <person name="Murphy C."/>
            <person name="Neiman D."/>
            <person name="Pearson M."/>
            <person name="Priest M."/>
            <person name="Roberts A."/>
            <person name="Saif S."/>
            <person name="Shea T."/>
            <person name="Shenoy N."/>
            <person name="Sisk P."/>
            <person name="Stolte C."/>
            <person name="Sykes S."/>
            <person name="Wortman J."/>
            <person name="Nusbaum C."/>
            <person name="Birren B."/>
        </authorList>
    </citation>
    <scope>NUCLEOTIDE SEQUENCE [LARGE SCALE GENOMIC DNA]</scope>
    <source>
        <strain evidence="6 7">ATCC 51276</strain>
    </source>
</reference>
<dbReference type="HOGENOM" id="CLU_031618_2_0_9"/>
<evidence type="ECO:0000256" key="3">
    <source>
        <dbReference type="ARBA" id="ARBA00047549"/>
    </source>
</evidence>
<dbReference type="SUPFAM" id="SSF52821">
    <property type="entry name" value="Rhodanese/Cell cycle control phosphatase"/>
    <property type="match status" value="3"/>
</dbReference>
<dbReference type="PANTHER" id="PTHR43855">
    <property type="entry name" value="THIOSULFATE SULFURTRANSFERASE"/>
    <property type="match status" value="1"/>
</dbReference>
<dbReference type="InterPro" id="IPR036873">
    <property type="entry name" value="Rhodanese-like_dom_sf"/>
</dbReference>
<accession>G5GK40</accession>
<dbReference type="EC" id="2.8.1.1" evidence="1"/>
<dbReference type="Gene3D" id="3.40.250.10">
    <property type="entry name" value="Rhodanese-like domain"/>
    <property type="match status" value="3"/>
</dbReference>
<dbReference type="STRING" id="679200.HMPREF9333_01931"/>
<feature type="compositionally biased region" description="Basic and acidic residues" evidence="4">
    <location>
        <begin position="39"/>
        <end position="59"/>
    </location>
</feature>
<evidence type="ECO:0000256" key="2">
    <source>
        <dbReference type="ARBA" id="ARBA00022737"/>
    </source>
</evidence>
<proteinExistence type="predicted"/>
<dbReference type="EMBL" id="ACZL01000032">
    <property type="protein sequence ID" value="EHI54918.1"/>
    <property type="molecule type" value="Genomic_DNA"/>
</dbReference>
<dbReference type="CDD" id="cd00158">
    <property type="entry name" value="RHOD"/>
    <property type="match status" value="1"/>
</dbReference>
<keyword evidence="2" id="KW-0677">Repeat</keyword>
<name>G5GK40_9FIRM</name>
<dbReference type="Pfam" id="PF00581">
    <property type="entry name" value="Rhodanese"/>
    <property type="match status" value="3"/>
</dbReference>
<evidence type="ECO:0000259" key="5">
    <source>
        <dbReference type="PROSITE" id="PS50206"/>
    </source>
</evidence>
<evidence type="ECO:0000313" key="7">
    <source>
        <dbReference type="Proteomes" id="UP000003011"/>
    </source>
</evidence>
<evidence type="ECO:0000256" key="4">
    <source>
        <dbReference type="SAM" id="MobiDB-lite"/>
    </source>
</evidence>
<evidence type="ECO:0000256" key="1">
    <source>
        <dbReference type="ARBA" id="ARBA00012245"/>
    </source>
</evidence>
<keyword evidence="7" id="KW-1185">Reference proteome</keyword>
<comment type="caution">
    <text evidence="6">The sequence shown here is derived from an EMBL/GenBank/DDBJ whole genome shotgun (WGS) entry which is preliminary data.</text>
</comment>
<organism evidence="6 7">
    <name type="scientific">Johnsonella ignava ATCC 51276</name>
    <dbReference type="NCBI Taxonomy" id="679200"/>
    <lineage>
        <taxon>Bacteria</taxon>
        <taxon>Bacillati</taxon>
        <taxon>Bacillota</taxon>
        <taxon>Clostridia</taxon>
        <taxon>Lachnospirales</taxon>
        <taxon>Lachnospiraceae</taxon>
        <taxon>Johnsonella</taxon>
    </lineage>
</organism>
<dbReference type="InterPro" id="IPR051126">
    <property type="entry name" value="Thiosulfate_sulfurtransferase"/>
</dbReference>